<dbReference type="PANTHER" id="PTHR34138">
    <property type="entry name" value="CELL SHAPE-DETERMINING PROTEIN MREC"/>
    <property type="match status" value="1"/>
</dbReference>
<dbReference type="eggNOG" id="COG1792">
    <property type="taxonomic scope" value="Bacteria"/>
</dbReference>
<dbReference type="Proteomes" id="UP000004030">
    <property type="component" value="Unassembled WGS sequence"/>
</dbReference>
<dbReference type="InterPro" id="IPR042175">
    <property type="entry name" value="Cell/Rod_MreC_2"/>
</dbReference>
<dbReference type="RefSeq" id="WP_007015313.1">
    <property type="nucleotide sequence ID" value="NZ_AGFM01000066.1"/>
</dbReference>
<dbReference type="Gene3D" id="2.40.10.340">
    <property type="entry name" value="Rod shape-determining protein MreC, domain 1"/>
    <property type="match status" value="1"/>
</dbReference>
<dbReference type="GO" id="GO:0008360">
    <property type="term" value="P:regulation of cell shape"/>
    <property type="evidence" value="ECO:0007669"/>
    <property type="project" value="UniProtKB-KW"/>
</dbReference>
<dbReference type="InterPro" id="IPR042177">
    <property type="entry name" value="Cell/Rod_1"/>
</dbReference>
<proteinExistence type="inferred from homology"/>
<dbReference type="GO" id="GO:0005886">
    <property type="term" value="C:plasma membrane"/>
    <property type="evidence" value="ECO:0007669"/>
    <property type="project" value="TreeGrafter"/>
</dbReference>
<keyword evidence="5" id="KW-0472">Membrane</keyword>
<dbReference type="PATRIC" id="fig|1088721.3.peg.4341"/>
<protein>
    <recommendedName>
        <fullName evidence="2">Cell shape-determining protein MreC</fullName>
    </recommendedName>
    <alternativeName>
        <fullName evidence="4">Cell shape protein MreC</fullName>
    </alternativeName>
</protein>
<keyword evidence="3" id="KW-0133">Cell shape</keyword>
<dbReference type="InterPro" id="IPR007221">
    <property type="entry name" value="MreC"/>
</dbReference>
<dbReference type="AlphaFoldDB" id="G6EJ84"/>
<evidence type="ECO:0000256" key="4">
    <source>
        <dbReference type="ARBA" id="ARBA00032089"/>
    </source>
</evidence>
<dbReference type="OrthoDB" id="8478127at2"/>
<accession>G6EJ84</accession>
<organism evidence="7 8">
    <name type="scientific">Novosphingobium pentaromativorans US6-1</name>
    <dbReference type="NCBI Taxonomy" id="1088721"/>
    <lineage>
        <taxon>Bacteria</taxon>
        <taxon>Pseudomonadati</taxon>
        <taxon>Pseudomonadota</taxon>
        <taxon>Alphaproteobacteria</taxon>
        <taxon>Sphingomonadales</taxon>
        <taxon>Sphingomonadaceae</taxon>
        <taxon>Novosphingobium</taxon>
    </lineage>
</organism>
<evidence type="ECO:0000256" key="3">
    <source>
        <dbReference type="ARBA" id="ARBA00022960"/>
    </source>
</evidence>
<comment type="similarity">
    <text evidence="1">Belongs to the MreC family.</text>
</comment>
<feature type="transmembrane region" description="Helical" evidence="5">
    <location>
        <begin position="20"/>
        <end position="42"/>
    </location>
</feature>
<evidence type="ECO:0000259" key="6">
    <source>
        <dbReference type="Pfam" id="PF04085"/>
    </source>
</evidence>
<evidence type="ECO:0000256" key="2">
    <source>
        <dbReference type="ARBA" id="ARBA00013855"/>
    </source>
</evidence>
<dbReference type="EMBL" id="AGFM01000066">
    <property type="protein sequence ID" value="EHJ58670.1"/>
    <property type="molecule type" value="Genomic_DNA"/>
</dbReference>
<keyword evidence="8" id="KW-1185">Reference proteome</keyword>
<name>G6EJ84_9SPHN</name>
<dbReference type="STRING" id="1088721.JI59_03975"/>
<keyword evidence="5" id="KW-1133">Transmembrane helix</keyword>
<dbReference type="KEGG" id="npn:JI59_03975"/>
<evidence type="ECO:0000256" key="1">
    <source>
        <dbReference type="ARBA" id="ARBA00009369"/>
    </source>
</evidence>
<keyword evidence="5" id="KW-0812">Transmembrane</keyword>
<evidence type="ECO:0000313" key="7">
    <source>
        <dbReference type="EMBL" id="EHJ58670.1"/>
    </source>
</evidence>
<gene>
    <name evidence="7" type="primary">mreC</name>
    <name evidence="7" type="ORF">NSU_4405</name>
</gene>
<dbReference type="Pfam" id="PF04085">
    <property type="entry name" value="MreC"/>
    <property type="match status" value="1"/>
</dbReference>
<evidence type="ECO:0000313" key="8">
    <source>
        <dbReference type="Proteomes" id="UP000004030"/>
    </source>
</evidence>
<dbReference type="InterPro" id="IPR055342">
    <property type="entry name" value="MreC_beta-barrel_core"/>
</dbReference>
<dbReference type="PANTHER" id="PTHR34138:SF1">
    <property type="entry name" value="CELL SHAPE-DETERMINING PROTEIN MREC"/>
    <property type="match status" value="1"/>
</dbReference>
<reference evidence="7 8" key="1">
    <citation type="journal article" date="2012" name="J. Bacteriol.">
        <title>Genome sequence of benzo(a)pyrene-degrading bacterium Novosphingobium pentaromativorans US6-1.</title>
        <authorList>
            <person name="Luo Y.R."/>
            <person name="Kang S.G."/>
            <person name="Kim S.J."/>
            <person name="Kim M.R."/>
            <person name="Li N."/>
            <person name="Lee J.H."/>
            <person name="Kwon K.K."/>
        </authorList>
    </citation>
    <scope>NUCLEOTIDE SEQUENCE [LARGE SCALE GENOMIC DNA]</scope>
    <source>
        <strain evidence="7 8">US6-1</strain>
    </source>
</reference>
<feature type="domain" description="Rod shape-determining protein MreC beta-barrel core" evidence="6">
    <location>
        <begin position="139"/>
        <end position="274"/>
    </location>
</feature>
<sequence>MAPPANRRSGFSRRAQYSTFLSYIAGAIGAVVGLGLVVISIANPGAFSGLRGAAADVTEPAAKATAAGRTVSKTVFSDIAGFFKFGSEHARLERELAEAKVRLVEADAIRAENRRLKQLLDLTRSDEGAVATARLTSSTSGSTRRYATLDAGRDKGLTKGMPIRSKLGLVGRILEVGASTSRVLLITDTESLVPVRRSTDGVPAFAQGNGDGTLRIRLINLGINPLKKGDVMVTSGSGGLYRPGTPMAILTEIVRDGAVARVLSNPSDTDYVMVEKVWTPKPPPPARENSETFAE</sequence>
<dbReference type="Gene3D" id="2.40.10.350">
    <property type="entry name" value="Rod shape-determining protein MreC, domain 2"/>
    <property type="match status" value="1"/>
</dbReference>
<comment type="caution">
    <text evidence="7">The sequence shown here is derived from an EMBL/GenBank/DDBJ whole genome shotgun (WGS) entry which is preliminary data.</text>
</comment>
<evidence type="ECO:0000256" key="5">
    <source>
        <dbReference type="SAM" id="Phobius"/>
    </source>
</evidence>